<organism evidence="2 3">
    <name type="scientific">Brachionus plicatilis</name>
    <name type="common">Marine rotifer</name>
    <name type="synonym">Brachionus muelleri</name>
    <dbReference type="NCBI Taxonomy" id="10195"/>
    <lineage>
        <taxon>Eukaryota</taxon>
        <taxon>Metazoa</taxon>
        <taxon>Spiralia</taxon>
        <taxon>Gnathifera</taxon>
        <taxon>Rotifera</taxon>
        <taxon>Eurotatoria</taxon>
        <taxon>Monogononta</taxon>
        <taxon>Pseudotrocha</taxon>
        <taxon>Ploima</taxon>
        <taxon>Brachionidae</taxon>
        <taxon>Brachionus</taxon>
    </lineage>
</organism>
<reference evidence="2 3" key="1">
    <citation type="journal article" date="2018" name="Sci. Rep.">
        <title>Genomic signatures of local adaptation to the degree of environmental predictability in rotifers.</title>
        <authorList>
            <person name="Franch-Gras L."/>
            <person name="Hahn C."/>
            <person name="Garcia-Roger E.M."/>
            <person name="Carmona M.J."/>
            <person name="Serra M."/>
            <person name="Gomez A."/>
        </authorList>
    </citation>
    <scope>NUCLEOTIDE SEQUENCE [LARGE SCALE GENOMIC DNA]</scope>
    <source>
        <strain evidence="2">HYR1</strain>
    </source>
</reference>
<proteinExistence type="predicted"/>
<evidence type="ECO:0000256" key="1">
    <source>
        <dbReference type="SAM" id="Phobius"/>
    </source>
</evidence>
<dbReference type="AlphaFoldDB" id="A0A3M7SG78"/>
<gene>
    <name evidence="2" type="ORF">BpHYR1_009112</name>
</gene>
<sequence length="85" mass="10279">MRHEIDKLELNYIERFQTNAVGKMKFVENDWGLKIHKSRCHKDKNIIDLFHFLLRNIVSKIFDLALLYIFFSSLKNKNIKIDKLK</sequence>
<feature type="transmembrane region" description="Helical" evidence="1">
    <location>
        <begin position="52"/>
        <end position="71"/>
    </location>
</feature>
<dbReference type="EMBL" id="REGN01001452">
    <property type="protein sequence ID" value="RNA34560.1"/>
    <property type="molecule type" value="Genomic_DNA"/>
</dbReference>
<keyword evidence="3" id="KW-1185">Reference proteome</keyword>
<evidence type="ECO:0000313" key="2">
    <source>
        <dbReference type="EMBL" id="RNA34560.1"/>
    </source>
</evidence>
<keyword evidence="1" id="KW-1133">Transmembrane helix</keyword>
<name>A0A3M7SG78_BRAPC</name>
<keyword evidence="1" id="KW-0812">Transmembrane</keyword>
<evidence type="ECO:0000313" key="3">
    <source>
        <dbReference type="Proteomes" id="UP000276133"/>
    </source>
</evidence>
<protein>
    <submittedName>
        <fullName evidence="2">Uncharacterized protein</fullName>
    </submittedName>
</protein>
<dbReference type="Proteomes" id="UP000276133">
    <property type="component" value="Unassembled WGS sequence"/>
</dbReference>
<accession>A0A3M7SG78</accession>
<keyword evidence="1" id="KW-0472">Membrane</keyword>
<comment type="caution">
    <text evidence="2">The sequence shown here is derived from an EMBL/GenBank/DDBJ whole genome shotgun (WGS) entry which is preliminary data.</text>
</comment>